<evidence type="ECO:0000256" key="2">
    <source>
        <dbReference type="ARBA" id="ARBA00022630"/>
    </source>
</evidence>
<evidence type="ECO:0000256" key="3">
    <source>
        <dbReference type="ARBA" id="ARBA00022827"/>
    </source>
</evidence>
<dbReference type="PANTHER" id="PTHR13789">
    <property type="entry name" value="MONOOXYGENASE"/>
    <property type="match status" value="1"/>
</dbReference>
<protein>
    <submittedName>
        <fullName evidence="7">FAD-dependent monooxygenase</fullName>
    </submittedName>
</protein>
<evidence type="ECO:0000313" key="8">
    <source>
        <dbReference type="Proteomes" id="UP001595847"/>
    </source>
</evidence>
<organism evidence="7 8">
    <name type="scientific">Nocardiopsis sediminis</name>
    <dbReference type="NCBI Taxonomy" id="1778267"/>
    <lineage>
        <taxon>Bacteria</taxon>
        <taxon>Bacillati</taxon>
        <taxon>Actinomycetota</taxon>
        <taxon>Actinomycetes</taxon>
        <taxon>Streptosporangiales</taxon>
        <taxon>Nocardiopsidaceae</taxon>
        <taxon>Nocardiopsis</taxon>
    </lineage>
</organism>
<gene>
    <name evidence="7" type="ORF">ACFOVU_19245</name>
</gene>
<keyword evidence="3" id="KW-0274">FAD</keyword>
<dbReference type="InterPro" id="IPR002938">
    <property type="entry name" value="FAD-bd"/>
</dbReference>
<reference evidence="8" key="1">
    <citation type="journal article" date="2019" name="Int. J. Syst. Evol. Microbiol.">
        <title>The Global Catalogue of Microorganisms (GCM) 10K type strain sequencing project: providing services to taxonomists for standard genome sequencing and annotation.</title>
        <authorList>
            <consortium name="The Broad Institute Genomics Platform"/>
            <consortium name="The Broad Institute Genome Sequencing Center for Infectious Disease"/>
            <person name="Wu L."/>
            <person name="Ma J."/>
        </authorList>
    </citation>
    <scope>NUCLEOTIDE SEQUENCE [LARGE SCALE GENOMIC DNA]</scope>
    <source>
        <strain evidence="8">TBRC 1826</strain>
    </source>
</reference>
<keyword evidence="2" id="KW-0285">Flavoprotein</keyword>
<comment type="cofactor">
    <cofactor evidence="1">
        <name>FAD</name>
        <dbReference type="ChEBI" id="CHEBI:57692"/>
    </cofactor>
</comment>
<dbReference type="InterPro" id="IPR036188">
    <property type="entry name" value="FAD/NAD-bd_sf"/>
</dbReference>
<accession>A0ABV8FRS6</accession>
<keyword evidence="8" id="KW-1185">Reference proteome</keyword>
<evidence type="ECO:0000256" key="1">
    <source>
        <dbReference type="ARBA" id="ARBA00001974"/>
    </source>
</evidence>
<sequence length="402" mass="41625">MRVLIVGAGIAGLAAARGLLGAGHTVTVLERATALRDGGCAIILWSNGMTVLGDLGVRVDGLGRRIDALDVRSARGRPVMVLDIGRLETRFGAPTAVIPRRSLIARLAEGLPEGTVRFGARFARLHDDGRSVRVATDDGTEYSGDLLIGADGAHSGVRAALFGPGSGSRGGSGAPPTGTATWQGLIPAPFDLGSRCLLFLGRTSQVGLNPAGDGLVQWLIDVPWGPNDGFDRPDHALAALRARYGGWAPPVRELLSALSETDLDVFPHHRHRPPFQWGRGRCVLIGDAVHTMPPMLAQGAGQALEDVSALLRGLADADHASISGAAAGQGAGPDPAVALRSYARSRRRQAALASSVATRSLATSGPRTAFQSEAGLRAGSVMPGRLATASFGLLMRGVSGRL</sequence>
<evidence type="ECO:0000256" key="4">
    <source>
        <dbReference type="ARBA" id="ARBA00023002"/>
    </source>
</evidence>
<dbReference type="Pfam" id="PF01494">
    <property type="entry name" value="FAD_binding_3"/>
    <property type="match status" value="1"/>
</dbReference>
<evidence type="ECO:0000259" key="6">
    <source>
        <dbReference type="Pfam" id="PF01494"/>
    </source>
</evidence>
<dbReference type="InterPro" id="IPR050493">
    <property type="entry name" value="FAD-dep_Monooxygenase_BioMet"/>
</dbReference>
<proteinExistence type="predicted"/>
<evidence type="ECO:0000256" key="5">
    <source>
        <dbReference type="ARBA" id="ARBA00023033"/>
    </source>
</evidence>
<dbReference type="PRINTS" id="PR00420">
    <property type="entry name" value="RNGMNOXGNASE"/>
</dbReference>
<dbReference type="Gene3D" id="3.50.50.60">
    <property type="entry name" value="FAD/NAD(P)-binding domain"/>
    <property type="match status" value="1"/>
</dbReference>
<dbReference type="SUPFAM" id="SSF51905">
    <property type="entry name" value="FAD/NAD(P)-binding domain"/>
    <property type="match status" value="1"/>
</dbReference>
<dbReference type="Proteomes" id="UP001595847">
    <property type="component" value="Unassembled WGS sequence"/>
</dbReference>
<dbReference type="RefSeq" id="WP_378535583.1">
    <property type="nucleotide sequence ID" value="NZ_JBHSBH010000012.1"/>
</dbReference>
<name>A0ABV8FRS6_9ACTN</name>
<evidence type="ECO:0000313" key="7">
    <source>
        <dbReference type="EMBL" id="MFC3998074.1"/>
    </source>
</evidence>
<dbReference type="EMBL" id="JBHSBH010000012">
    <property type="protein sequence ID" value="MFC3998074.1"/>
    <property type="molecule type" value="Genomic_DNA"/>
</dbReference>
<keyword evidence="5 7" id="KW-0503">Monooxygenase</keyword>
<comment type="caution">
    <text evidence="7">The sequence shown here is derived from an EMBL/GenBank/DDBJ whole genome shotgun (WGS) entry which is preliminary data.</text>
</comment>
<keyword evidence="4" id="KW-0560">Oxidoreductase</keyword>
<dbReference type="PANTHER" id="PTHR13789:SF318">
    <property type="entry name" value="GERANYLGERANYL DIPHOSPHATE REDUCTASE"/>
    <property type="match status" value="1"/>
</dbReference>
<dbReference type="GO" id="GO:0004497">
    <property type="term" value="F:monooxygenase activity"/>
    <property type="evidence" value="ECO:0007669"/>
    <property type="project" value="UniProtKB-KW"/>
</dbReference>
<feature type="domain" description="FAD-binding" evidence="6">
    <location>
        <begin position="2"/>
        <end position="316"/>
    </location>
</feature>